<evidence type="ECO:0000313" key="16">
    <source>
        <dbReference type="Ensembl" id="ENSAMEP00000026215.1"/>
    </source>
</evidence>
<dbReference type="Proteomes" id="UP000008912">
    <property type="component" value="Unassembled WGS sequence"/>
</dbReference>
<dbReference type="SUPFAM" id="SSF69340">
    <property type="entry name" value="C-terminal domain of adenylylcyclase associated protein"/>
    <property type="match status" value="1"/>
</dbReference>
<evidence type="ECO:0000256" key="11">
    <source>
        <dbReference type="ARBA" id="ARBA00023136"/>
    </source>
</evidence>
<dbReference type="InParanoid" id="A0A7N5JNV1"/>
<dbReference type="GO" id="GO:0008179">
    <property type="term" value="F:adenylate cyclase binding"/>
    <property type="evidence" value="ECO:0007669"/>
    <property type="project" value="TreeGrafter"/>
</dbReference>
<organism evidence="16 17">
    <name type="scientific">Ailuropoda melanoleuca</name>
    <name type="common">Giant panda</name>
    <dbReference type="NCBI Taxonomy" id="9646"/>
    <lineage>
        <taxon>Eukaryota</taxon>
        <taxon>Metazoa</taxon>
        <taxon>Chordata</taxon>
        <taxon>Craniata</taxon>
        <taxon>Vertebrata</taxon>
        <taxon>Euteleostomi</taxon>
        <taxon>Mammalia</taxon>
        <taxon>Eutheria</taxon>
        <taxon>Laurasiatheria</taxon>
        <taxon>Carnivora</taxon>
        <taxon>Caniformia</taxon>
        <taxon>Ursidae</taxon>
        <taxon>Ailuropoda</taxon>
    </lineage>
</organism>
<dbReference type="PANTHER" id="PTHR10652:SF1">
    <property type="entry name" value="ADENYLYL CYCLASE-ASSOCIATED PROTEIN 1"/>
    <property type="match status" value="1"/>
</dbReference>
<evidence type="ECO:0000256" key="14">
    <source>
        <dbReference type="SAM" id="MobiDB-lite"/>
    </source>
</evidence>
<dbReference type="PANTHER" id="PTHR10652">
    <property type="entry name" value="ADENYLYL CYCLASE-ASSOCIATED PROTEIN"/>
    <property type="match status" value="1"/>
</dbReference>
<dbReference type="GO" id="GO:0007015">
    <property type="term" value="P:actin filament organization"/>
    <property type="evidence" value="ECO:0007669"/>
    <property type="project" value="TreeGrafter"/>
</dbReference>
<keyword evidence="6" id="KW-0488">Methylation</keyword>
<reference evidence="16 17" key="1">
    <citation type="journal article" date="2010" name="Nature">
        <title>The sequence and de novo assembly of the giant panda genome.</title>
        <authorList>
            <person name="Li R."/>
            <person name="Fan W."/>
            <person name="Tian G."/>
            <person name="Zhu H."/>
            <person name="He L."/>
            <person name="Cai J."/>
            <person name="Huang Q."/>
            <person name="Cai Q."/>
            <person name="Li B."/>
            <person name="Bai Y."/>
            <person name="Zhang Z."/>
            <person name="Zhang Y."/>
            <person name="Wang W."/>
            <person name="Li J."/>
            <person name="Wei F."/>
            <person name="Li H."/>
            <person name="Jian M."/>
            <person name="Li J."/>
            <person name="Zhang Z."/>
            <person name="Nielsen R."/>
            <person name="Li D."/>
            <person name="Gu W."/>
            <person name="Yang Z."/>
            <person name="Xuan Z."/>
            <person name="Ryder O.A."/>
            <person name="Leung F.C."/>
            <person name="Zhou Y."/>
            <person name="Cao J."/>
            <person name="Sun X."/>
            <person name="Fu Y."/>
            <person name="Fang X."/>
            <person name="Guo X."/>
            <person name="Wang B."/>
            <person name="Hou R."/>
            <person name="Shen F."/>
            <person name="Mu B."/>
            <person name="Ni P."/>
            <person name="Lin R."/>
            <person name="Qian W."/>
            <person name="Wang G."/>
            <person name="Yu C."/>
            <person name="Nie W."/>
            <person name="Wang J."/>
            <person name="Wu Z."/>
            <person name="Liang H."/>
            <person name="Min J."/>
            <person name="Wu Q."/>
            <person name="Cheng S."/>
            <person name="Ruan J."/>
            <person name="Wang M."/>
            <person name="Shi Z."/>
            <person name="Wen M."/>
            <person name="Liu B."/>
            <person name="Ren X."/>
            <person name="Zheng H."/>
            <person name="Dong D."/>
            <person name="Cook K."/>
            <person name="Shan G."/>
            <person name="Zhang H."/>
            <person name="Kosiol C."/>
            <person name="Xie X."/>
            <person name="Lu Z."/>
            <person name="Zheng H."/>
            <person name="Li Y."/>
            <person name="Steiner C.C."/>
            <person name="Lam T.T."/>
            <person name="Lin S."/>
            <person name="Zhang Q."/>
            <person name="Li G."/>
            <person name="Tian J."/>
            <person name="Gong T."/>
            <person name="Liu H."/>
            <person name="Zhang D."/>
            <person name="Fang L."/>
            <person name="Ye C."/>
            <person name="Zhang J."/>
            <person name="Hu W."/>
            <person name="Xu A."/>
            <person name="Ren Y."/>
            <person name="Zhang G."/>
            <person name="Bruford M.W."/>
            <person name="Li Q."/>
            <person name="Ma L."/>
            <person name="Guo Y."/>
            <person name="An N."/>
            <person name="Hu Y."/>
            <person name="Zheng Y."/>
            <person name="Shi Y."/>
            <person name="Li Z."/>
            <person name="Liu Q."/>
            <person name="Chen Y."/>
            <person name="Zhao J."/>
            <person name="Qu N."/>
            <person name="Zhao S."/>
            <person name="Tian F."/>
            <person name="Wang X."/>
            <person name="Wang H."/>
            <person name="Xu L."/>
            <person name="Liu X."/>
            <person name="Vinar T."/>
            <person name="Wang Y."/>
            <person name="Lam T.W."/>
            <person name="Yiu S.M."/>
            <person name="Liu S."/>
            <person name="Zhang H."/>
            <person name="Li D."/>
            <person name="Huang Y."/>
            <person name="Wang X."/>
            <person name="Yang G."/>
            <person name="Jiang Z."/>
            <person name="Wang J."/>
            <person name="Qin N."/>
            <person name="Li L."/>
            <person name="Li J."/>
            <person name="Bolund L."/>
            <person name="Kristiansen K."/>
            <person name="Wong G.K."/>
            <person name="Olson M."/>
            <person name="Zhang X."/>
            <person name="Li S."/>
            <person name="Yang H."/>
            <person name="Wang J."/>
            <person name="Wang J."/>
        </authorList>
    </citation>
    <scope>NUCLEOTIDE SEQUENCE [LARGE SCALE GENOMIC DNA]</scope>
</reference>
<reference evidence="16" key="2">
    <citation type="submission" date="2025-08" db="UniProtKB">
        <authorList>
            <consortium name="Ensembl"/>
        </authorList>
    </citation>
    <scope>IDENTIFICATION</scope>
</reference>
<evidence type="ECO:0000256" key="2">
    <source>
        <dbReference type="ARBA" id="ARBA00004202"/>
    </source>
</evidence>
<keyword evidence="9" id="KW-0832">Ubl conjugation</keyword>
<keyword evidence="5" id="KW-1003">Cell membrane</keyword>
<dbReference type="InterPro" id="IPR006599">
    <property type="entry name" value="CARP_motif"/>
</dbReference>
<evidence type="ECO:0000256" key="7">
    <source>
        <dbReference type="ARBA" id="ARBA00022499"/>
    </source>
</evidence>
<evidence type="ECO:0000256" key="1">
    <source>
        <dbReference type="ARBA" id="ARBA00003250"/>
    </source>
</evidence>
<proteinExistence type="inferred from homology"/>
<dbReference type="GO" id="GO:0003779">
    <property type="term" value="F:actin binding"/>
    <property type="evidence" value="ECO:0007669"/>
    <property type="project" value="UniProtKB-KW"/>
</dbReference>
<dbReference type="GO" id="GO:0019933">
    <property type="term" value="P:cAMP-mediated signaling"/>
    <property type="evidence" value="ECO:0007669"/>
    <property type="project" value="TreeGrafter"/>
</dbReference>
<keyword evidence="8" id="KW-0597">Phosphoprotein</keyword>
<evidence type="ECO:0000259" key="15">
    <source>
        <dbReference type="PROSITE" id="PS51329"/>
    </source>
</evidence>
<sequence length="338" mass="37136">MADMQNLVERLDRAVGHLEAASHASDMHCGYRDSALRAGAVPHVQTFDSLLAGPMTEHLQISKDIGGDLEQALLVTAPQCQQPAGFISFPILDCHLGLLLDRVPRLPHQTGPPHQVPTIQARMKHLKHVSEHVSDDMKTHRNAALKAQSGPVRSGPKPFSAPKPGVSPSPKPTTKKEPAVLGLEGKKWGVESQENVSHPMTDDTELKQVAYIYKCVNMTLQTKGKINSIIVHNCEKLSLGFDDMVGIMEIINRRDVKVWVMGKVPTIFINKTDGCHIYLSKNSLDCKIPPRCPSAKSSEMNVLIPTEGSDFNKFPVPEQFKTLWNGQKLVTTVTEIAG</sequence>
<dbReference type="SMART" id="SM00673">
    <property type="entry name" value="CARP"/>
    <property type="match status" value="2"/>
</dbReference>
<keyword evidence="12" id="KW-0009">Actin-binding</keyword>
<dbReference type="GeneTree" id="ENSGT00390000017955"/>
<feature type="domain" description="C-CAP/cofactor C-like" evidence="15">
    <location>
        <begin position="172"/>
        <end position="316"/>
    </location>
</feature>
<comment type="function">
    <text evidence="1">Directly regulates filament dynamics and has been implicated in a number of complex developmental and morphological processes, including mRNA localization and the establishment of cell polarity.</text>
</comment>
<dbReference type="Gene3D" id="2.160.20.70">
    <property type="match status" value="1"/>
</dbReference>
<dbReference type="GO" id="GO:0005886">
    <property type="term" value="C:plasma membrane"/>
    <property type="evidence" value="ECO:0007669"/>
    <property type="project" value="UniProtKB-SubCell"/>
</dbReference>
<evidence type="ECO:0000256" key="13">
    <source>
        <dbReference type="ARBA" id="ARBA00026058"/>
    </source>
</evidence>
<dbReference type="FunFam" id="2.160.20.70:FF:000001">
    <property type="entry name" value="Adenylyl cyclase-associated protein"/>
    <property type="match status" value="1"/>
</dbReference>
<comment type="subunit">
    <text evidence="13">Homodimer. Binds actin monomers.</text>
</comment>
<keyword evidence="11" id="KW-0472">Membrane</keyword>
<dbReference type="InterPro" id="IPR036223">
    <property type="entry name" value="CAP_C_sf"/>
</dbReference>
<keyword evidence="17" id="KW-1185">Reference proteome</keyword>
<comment type="similarity">
    <text evidence="3">Belongs to the CAP family.</text>
</comment>
<feature type="compositionally biased region" description="Pro residues" evidence="14">
    <location>
        <begin position="159"/>
        <end position="171"/>
    </location>
</feature>
<keyword evidence="10" id="KW-0007">Acetylation</keyword>
<feature type="region of interest" description="Disordered" evidence="14">
    <location>
        <begin position="144"/>
        <end position="178"/>
    </location>
</feature>
<evidence type="ECO:0000256" key="8">
    <source>
        <dbReference type="ARBA" id="ARBA00022553"/>
    </source>
</evidence>
<dbReference type="InterPro" id="IPR001837">
    <property type="entry name" value="Adenylate_cyclase-assoc_CAP"/>
</dbReference>
<name>A0A7N5JNV1_AILME</name>
<evidence type="ECO:0000256" key="6">
    <source>
        <dbReference type="ARBA" id="ARBA00022481"/>
    </source>
</evidence>
<protein>
    <recommendedName>
        <fullName evidence="4">Adenylyl cyclase-associated protein 1</fullName>
    </recommendedName>
</protein>
<dbReference type="InterPro" id="IPR017901">
    <property type="entry name" value="C-CAP_CF_C-like"/>
</dbReference>
<evidence type="ECO:0000256" key="10">
    <source>
        <dbReference type="ARBA" id="ARBA00022990"/>
    </source>
</evidence>
<evidence type="ECO:0000256" key="3">
    <source>
        <dbReference type="ARBA" id="ARBA00007659"/>
    </source>
</evidence>
<evidence type="ECO:0000256" key="5">
    <source>
        <dbReference type="ARBA" id="ARBA00022475"/>
    </source>
</evidence>
<reference evidence="16" key="3">
    <citation type="submission" date="2025-09" db="UniProtKB">
        <authorList>
            <consortium name="Ensembl"/>
        </authorList>
    </citation>
    <scope>IDENTIFICATION</scope>
</reference>
<dbReference type="Ensembl" id="ENSAMET00000046039.1">
    <property type="protein sequence ID" value="ENSAMEP00000026215.1"/>
    <property type="gene ID" value="ENSAMEG00000024599.1"/>
</dbReference>
<comment type="subcellular location">
    <subcellularLocation>
        <location evidence="2">Cell membrane</location>
        <topology evidence="2">Peripheral membrane protein</topology>
    </subcellularLocation>
</comment>
<dbReference type="InterPro" id="IPR013912">
    <property type="entry name" value="Adenylate_cyclase-assoc_CAP_C"/>
</dbReference>
<evidence type="ECO:0000313" key="17">
    <source>
        <dbReference type="Proteomes" id="UP000008912"/>
    </source>
</evidence>
<keyword evidence="7" id="KW-1017">Isopeptide bond</keyword>
<dbReference type="InterPro" id="IPR016098">
    <property type="entry name" value="CAP/MinC_C"/>
</dbReference>
<evidence type="ECO:0000256" key="9">
    <source>
        <dbReference type="ARBA" id="ARBA00022843"/>
    </source>
</evidence>
<evidence type="ECO:0000256" key="12">
    <source>
        <dbReference type="ARBA" id="ARBA00023203"/>
    </source>
</evidence>
<dbReference type="AlphaFoldDB" id="A0A7N5JNV1"/>
<accession>A0A7N5JNV1</accession>
<dbReference type="GO" id="GO:0000902">
    <property type="term" value="P:cell morphogenesis"/>
    <property type="evidence" value="ECO:0007669"/>
    <property type="project" value="TreeGrafter"/>
</dbReference>
<dbReference type="Pfam" id="PF08603">
    <property type="entry name" value="CAP_C"/>
    <property type="match status" value="1"/>
</dbReference>
<evidence type="ECO:0000256" key="4">
    <source>
        <dbReference type="ARBA" id="ARBA00022065"/>
    </source>
</evidence>
<dbReference type="PROSITE" id="PS51329">
    <property type="entry name" value="C_CAP_COFACTOR_C"/>
    <property type="match status" value="1"/>
</dbReference>
<dbReference type="GO" id="GO:0005737">
    <property type="term" value="C:cytoplasm"/>
    <property type="evidence" value="ECO:0007669"/>
    <property type="project" value="TreeGrafter"/>
</dbReference>